<gene>
    <name evidence="3" type="ORF">KB893_007490</name>
    <name evidence="2" type="ORF">KB893_04935</name>
</gene>
<evidence type="ECO:0000256" key="1">
    <source>
        <dbReference type="SAM" id="Phobius"/>
    </source>
</evidence>
<keyword evidence="1" id="KW-0812">Transmembrane</keyword>
<dbReference type="Proteomes" id="UP000675747">
    <property type="component" value="Unassembled WGS sequence"/>
</dbReference>
<organism evidence="2">
    <name type="scientific">Coralloluteibacterium stylophorae</name>
    <dbReference type="NCBI Taxonomy" id="1776034"/>
    <lineage>
        <taxon>Bacteria</taxon>
        <taxon>Pseudomonadati</taxon>
        <taxon>Pseudomonadota</taxon>
        <taxon>Gammaproteobacteria</taxon>
        <taxon>Lysobacterales</taxon>
        <taxon>Lysobacteraceae</taxon>
        <taxon>Coralloluteibacterium</taxon>
    </lineage>
</organism>
<feature type="transmembrane region" description="Helical" evidence="1">
    <location>
        <begin position="83"/>
        <end position="103"/>
    </location>
</feature>
<protein>
    <recommendedName>
        <fullName evidence="5">Sugar transporter</fullName>
    </recommendedName>
</protein>
<dbReference type="AlphaFoldDB" id="A0A8J8AWS2"/>
<sequence>MQADAGSGGMVAVGVLALLWNLLGLVMLALQLSMSPAALAALPPEQREVYAATPGWVELAFAVAVLGGLAGSLGLLLRRRWALAGFAVSLAGLVVQIGGAYAMTPAWTAYGPAGLIMPAVLLVVAALLLGYARRVRARLR</sequence>
<keyword evidence="1" id="KW-0472">Membrane</keyword>
<dbReference type="EMBL" id="JAGQFT020000004">
    <property type="protein sequence ID" value="MBS7456976.1"/>
    <property type="molecule type" value="Genomic_DNA"/>
</dbReference>
<feature type="transmembrane region" description="Helical" evidence="1">
    <location>
        <begin position="56"/>
        <end position="76"/>
    </location>
</feature>
<proteinExistence type="predicted"/>
<reference evidence="3 4" key="1">
    <citation type="journal article" date="2021" name="Microbiol. Resour. Announc.">
        <title>Draft Genome Sequence of Coralloluteibacterium stylophorae LMG 29479T.</title>
        <authorList>
            <person name="Karlyshev A.V."/>
            <person name="Kudryashova E.B."/>
            <person name="Ariskina E.V."/>
            <person name="Conroy A.P."/>
            <person name="Abidueva E.Y."/>
        </authorList>
    </citation>
    <scope>NUCLEOTIDE SEQUENCE [LARGE SCALE GENOMIC DNA]</scope>
    <source>
        <strain evidence="3 4">LMG 29479</strain>
    </source>
</reference>
<comment type="caution">
    <text evidence="2">The sequence shown here is derived from an EMBL/GenBank/DDBJ whole genome shotgun (WGS) entry which is preliminary data.</text>
</comment>
<keyword evidence="4" id="KW-1185">Reference proteome</keyword>
<evidence type="ECO:0000313" key="3">
    <source>
        <dbReference type="EMBL" id="MBS7456976.1"/>
    </source>
</evidence>
<dbReference type="RefSeq" id="WP_211925826.1">
    <property type="nucleotide sequence ID" value="NZ_JAGQFT020000004.1"/>
</dbReference>
<keyword evidence="1" id="KW-1133">Transmembrane helix</keyword>
<feature type="transmembrane region" description="Helical" evidence="1">
    <location>
        <begin position="109"/>
        <end position="132"/>
    </location>
</feature>
<evidence type="ECO:0000313" key="4">
    <source>
        <dbReference type="Proteomes" id="UP000675747"/>
    </source>
</evidence>
<name>A0A8J8AWS2_9GAMM</name>
<accession>A0A8J8AWS2</accession>
<reference evidence="2" key="2">
    <citation type="submission" date="2021-04" db="EMBL/GenBank/DDBJ databases">
        <authorList>
            <person name="Karlyshev A.V."/>
        </authorList>
    </citation>
    <scope>NUCLEOTIDE SEQUENCE</scope>
    <source>
        <strain evidence="2">LMG 29479</strain>
    </source>
</reference>
<evidence type="ECO:0008006" key="5">
    <source>
        <dbReference type="Google" id="ProtNLM"/>
    </source>
</evidence>
<evidence type="ECO:0000313" key="2">
    <source>
        <dbReference type="EMBL" id="MBR0561861.1"/>
    </source>
</evidence>
<dbReference type="EMBL" id="JAGQFT010000024">
    <property type="protein sequence ID" value="MBR0561861.1"/>
    <property type="molecule type" value="Genomic_DNA"/>
</dbReference>